<dbReference type="Proteomes" id="UP000887569">
    <property type="component" value="Unplaced"/>
</dbReference>
<dbReference type="AlphaFoldDB" id="A0A915BP71"/>
<proteinExistence type="predicted"/>
<protein>
    <submittedName>
        <fullName evidence="2">Uncharacterized protein</fullName>
    </submittedName>
</protein>
<organism evidence="1 2">
    <name type="scientific">Parascaris univalens</name>
    <name type="common">Nematode worm</name>
    <dbReference type="NCBI Taxonomy" id="6257"/>
    <lineage>
        <taxon>Eukaryota</taxon>
        <taxon>Metazoa</taxon>
        <taxon>Ecdysozoa</taxon>
        <taxon>Nematoda</taxon>
        <taxon>Chromadorea</taxon>
        <taxon>Rhabditida</taxon>
        <taxon>Spirurina</taxon>
        <taxon>Ascaridomorpha</taxon>
        <taxon>Ascaridoidea</taxon>
        <taxon>Ascarididae</taxon>
        <taxon>Parascaris</taxon>
    </lineage>
</organism>
<accession>A0A915BP71</accession>
<keyword evidence="1" id="KW-1185">Reference proteome</keyword>
<evidence type="ECO:0000313" key="2">
    <source>
        <dbReference type="WBParaSite" id="PgR049_g038_t01"/>
    </source>
</evidence>
<evidence type="ECO:0000313" key="1">
    <source>
        <dbReference type="Proteomes" id="UP000887569"/>
    </source>
</evidence>
<sequence>MGKNTDYREEIKNRLKINKDQSIPVLCKYSLILDFRKVICINEMYRSTKETPEKTANMLGMITCISSKFIYYEYINI</sequence>
<reference evidence="2" key="1">
    <citation type="submission" date="2022-11" db="UniProtKB">
        <authorList>
            <consortium name="WormBaseParasite"/>
        </authorList>
    </citation>
    <scope>IDENTIFICATION</scope>
</reference>
<name>A0A915BP71_PARUN</name>
<dbReference type="WBParaSite" id="PgR049_g038_t01">
    <property type="protein sequence ID" value="PgR049_g038_t01"/>
    <property type="gene ID" value="PgR049_g038"/>
</dbReference>